<accession>A0A1H9AHB6</accession>
<organism evidence="3 4">
    <name type="scientific">Virgibacillus subterraneus</name>
    <dbReference type="NCBI Taxonomy" id="621109"/>
    <lineage>
        <taxon>Bacteria</taxon>
        <taxon>Bacillati</taxon>
        <taxon>Bacillota</taxon>
        <taxon>Bacilli</taxon>
        <taxon>Bacillales</taxon>
        <taxon>Bacillaceae</taxon>
        <taxon>Virgibacillus</taxon>
    </lineage>
</organism>
<protein>
    <submittedName>
        <fullName evidence="3">Sugar transferase involved in LPS biosynthesis (Colanic, teichoic acid)</fullName>
    </submittedName>
</protein>
<feature type="domain" description="Bacterial sugar transferase" evidence="2">
    <location>
        <begin position="14"/>
        <end position="191"/>
    </location>
</feature>
<dbReference type="EMBL" id="FOEH01000001">
    <property type="protein sequence ID" value="SEP75995.1"/>
    <property type="molecule type" value="Genomic_DNA"/>
</dbReference>
<dbReference type="Pfam" id="PF02397">
    <property type="entry name" value="Bac_transf"/>
    <property type="match status" value="1"/>
</dbReference>
<dbReference type="PANTHER" id="PTHR30576:SF0">
    <property type="entry name" value="UNDECAPRENYL-PHOSPHATE N-ACETYLGALACTOSAMINYL 1-PHOSPHATE TRANSFERASE-RELATED"/>
    <property type="match status" value="1"/>
</dbReference>
<dbReference type="Proteomes" id="UP000198733">
    <property type="component" value="Unassembled WGS sequence"/>
</dbReference>
<reference evidence="3 4" key="1">
    <citation type="submission" date="2016-10" db="EMBL/GenBank/DDBJ databases">
        <authorList>
            <person name="Varghese N."/>
            <person name="Submissions S."/>
        </authorList>
    </citation>
    <scope>NUCLEOTIDE SEQUENCE [LARGE SCALE GENOMIC DNA]</scope>
    <source>
        <strain evidence="3 4">CGMCC 1.7734</strain>
    </source>
</reference>
<gene>
    <name evidence="3" type="ORF">SAMN05216232_0800</name>
</gene>
<comment type="similarity">
    <text evidence="1">Belongs to the bacterial sugar transferase family.</text>
</comment>
<evidence type="ECO:0000313" key="4">
    <source>
        <dbReference type="Proteomes" id="UP000198733"/>
    </source>
</evidence>
<dbReference type="InterPro" id="IPR003362">
    <property type="entry name" value="Bact_transf"/>
</dbReference>
<dbReference type="GO" id="GO:0016740">
    <property type="term" value="F:transferase activity"/>
    <property type="evidence" value="ECO:0007669"/>
    <property type="project" value="UniProtKB-KW"/>
</dbReference>
<keyword evidence="4" id="KW-1185">Reference proteome</keyword>
<evidence type="ECO:0000259" key="2">
    <source>
        <dbReference type="Pfam" id="PF02397"/>
    </source>
</evidence>
<comment type="caution">
    <text evidence="3">The sequence shown here is derived from an EMBL/GenBank/DDBJ whole genome shotgun (WGS) entry which is preliminary data.</text>
</comment>
<keyword evidence="3" id="KW-0808">Transferase</keyword>
<evidence type="ECO:0000256" key="1">
    <source>
        <dbReference type="ARBA" id="ARBA00006464"/>
    </source>
</evidence>
<proteinExistence type="inferred from homology"/>
<evidence type="ECO:0000313" key="3">
    <source>
        <dbReference type="EMBL" id="SEP75995.1"/>
    </source>
</evidence>
<sequence>MINSKFDIYRRFIKRPVDFILSLVATIVCSPLLIAIAIIIKLDSKGPILFIQERVGKNNLKFNIYKFRTMVNNADRLGTGLKTSKNDVRVTKIGNILRKTSLDEIPQLLNILKGDMSIVGPRPTVEKVVDQLPKENRKRHMVRPGVTGLAQVNGRQSLSWSEKVKYDLIYVETLTFLVDIKILLKTVFVVFNQEAVHKEEVSKEFKEL</sequence>
<dbReference type="PANTHER" id="PTHR30576">
    <property type="entry name" value="COLANIC BIOSYNTHESIS UDP-GLUCOSE LIPID CARRIER TRANSFERASE"/>
    <property type="match status" value="1"/>
</dbReference>
<name>A0A1H9AHB6_9BACI</name>